<dbReference type="SMART" id="SM00530">
    <property type="entry name" value="HTH_XRE"/>
    <property type="match status" value="1"/>
</dbReference>
<dbReference type="InterPro" id="IPR010982">
    <property type="entry name" value="Lambda_DNA-bd_dom_sf"/>
</dbReference>
<dbReference type="Proteomes" id="UP000639051">
    <property type="component" value="Unassembled WGS sequence"/>
</dbReference>
<dbReference type="InterPro" id="IPR001387">
    <property type="entry name" value="Cro/C1-type_HTH"/>
</dbReference>
<evidence type="ECO:0000313" key="2">
    <source>
        <dbReference type="EMBL" id="MBL0704342.1"/>
    </source>
</evidence>
<dbReference type="Pfam" id="PF01381">
    <property type="entry name" value="HTH_3"/>
    <property type="match status" value="1"/>
</dbReference>
<organism evidence="2 3">
    <name type="scientific">Sinomonas cellulolyticus</name>
    <dbReference type="NCBI Taxonomy" id="2801916"/>
    <lineage>
        <taxon>Bacteria</taxon>
        <taxon>Bacillati</taxon>
        <taxon>Actinomycetota</taxon>
        <taxon>Actinomycetes</taxon>
        <taxon>Micrococcales</taxon>
        <taxon>Micrococcaceae</taxon>
        <taxon>Sinomonas</taxon>
    </lineage>
</organism>
<name>A0ABS1JYZ3_9MICC</name>
<feature type="domain" description="HTH cro/C1-type" evidence="1">
    <location>
        <begin position="81"/>
        <end position="135"/>
    </location>
</feature>
<dbReference type="NCBIfam" id="TIGR03070">
    <property type="entry name" value="couple_hipB"/>
    <property type="match status" value="1"/>
</dbReference>
<protein>
    <submittedName>
        <fullName evidence="2">Helix-turn-helix transcriptional regulator</fullName>
    </submittedName>
</protein>
<keyword evidence="3" id="KW-1185">Reference proteome</keyword>
<evidence type="ECO:0000313" key="3">
    <source>
        <dbReference type="Proteomes" id="UP000639051"/>
    </source>
</evidence>
<evidence type="ECO:0000259" key="1">
    <source>
        <dbReference type="PROSITE" id="PS50943"/>
    </source>
</evidence>
<sequence length="145" mass="15348">MGPAWTPLSKTVLRSGTGRAHALGCPLPIGTIVPVFGIRRGLTHTPRTSKLGSGTNVPEGPDCGWRCARVDRLSRAVADEVRGRRRALGLTQQDLAELAGVSERFIRFVEQAKPSVQLDTLEAVLAALGLELRVVPSGSSGDGAR</sequence>
<dbReference type="SUPFAM" id="SSF47413">
    <property type="entry name" value="lambda repressor-like DNA-binding domains"/>
    <property type="match status" value="1"/>
</dbReference>
<gene>
    <name evidence="2" type="ORF">JJE72_02345</name>
</gene>
<reference evidence="2 3" key="1">
    <citation type="submission" date="2021-01" db="EMBL/GenBank/DDBJ databases">
        <title>Genome public.</title>
        <authorList>
            <person name="Liu C."/>
            <person name="Sun Q."/>
        </authorList>
    </citation>
    <scope>NUCLEOTIDE SEQUENCE [LARGE SCALE GENOMIC DNA]</scope>
    <source>
        <strain evidence="2 3">JC656</strain>
    </source>
</reference>
<comment type="caution">
    <text evidence="2">The sequence shown here is derived from an EMBL/GenBank/DDBJ whole genome shotgun (WGS) entry which is preliminary data.</text>
</comment>
<proteinExistence type="predicted"/>
<accession>A0ABS1JYZ3</accession>
<dbReference type="PROSITE" id="PS50943">
    <property type="entry name" value="HTH_CROC1"/>
    <property type="match status" value="1"/>
</dbReference>
<dbReference type="InterPro" id="IPR017507">
    <property type="entry name" value="Tscrpt_reg_HipB-like"/>
</dbReference>
<dbReference type="CDD" id="cd00093">
    <property type="entry name" value="HTH_XRE"/>
    <property type="match status" value="1"/>
</dbReference>
<dbReference type="Gene3D" id="1.10.260.40">
    <property type="entry name" value="lambda repressor-like DNA-binding domains"/>
    <property type="match status" value="1"/>
</dbReference>
<dbReference type="EMBL" id="JAERRC010000010">
    <property type="protein sequence ID" value="MBL0704342.1"/>
    <property type="molecule type" value="Genomic_DNA"/>
</dbReference>